<dbReference type="Proteomes" id="UP000789739">
    <property type="component" value="Unassembled WGS sequence"/>
</dbReference>
<dbReference type="AlphaFoldDB" id="A0A9N9ECB9"/>
<protein>
    <submittedName>
        <fullName evidence="1">11343_t:CDS:1</fullName>
    </submittedName>
</protein>
<comment type="caution">
    <text evidence="1">The sequence shown here is derived from an EMBL/GenBank/DDBJ whole genome shotgun (WGS) entry which is preliminary data.</text>
</comment>
<evidence type="ECO:0000313" key="2">
    <source>
        <dbReference type="Proteomes" id="UP000789739"/>
    </source>
</evidence>
<dbReference type="OrthoDB" id="2320867at2759"/>
<dbReference type="Gene3D" id="3.60.130.30">
    <property type="match status" value="1"/>
</dbReference>
<evidence type="ECO:0000313" key="1">
    <source>
        <dbReference type="EMBL" id="CAG8668925.1"/>
    </source>
</evidence>
<gene>
    <name evidence="1" type="ORF">PBRASI_LOCUS11196</name>
</gene>
<keyword evidence="2" id="KW-1185">Reference proteome</keyword>
<sequence>KLSRRLRYNKNKKLKWEQEHAEVSYKSEDVPSFPDPLVNSDIIFNPLRHRTQHATRNLSHRDKAYYLKEWISVPLSFSDRISSKENKTQRNISARDLLIETLIKESRSDPDSSSLESTEVPEDFFSLVDTDIINGVEKNDNLHVTDSNKRLWVAFGRWLGLKRPDGPIKRKHVRHHLRLKWSKLRHSLNIRDNKDFHTISNTAVARNTRKEKARLIMSVRNNFRSLDGLVQIHYISEPECITDTDRRTLIHLENLNDQNAVTKATNAVNEYYYHTLKHPSHRSDEFWSNFIEHFGAYTLYNPLPYTSSNTASSHNIDHQECVNNLLLNLKPLSDTVNRFLYDNYGEMYMKLRNLSWPFAPKSFGVFPMIAINFNTISDYHWDEHDEPNSLCCLVALGDFEGGELCFPQLQIIVPLRPGQIVAFSS</sequence>
<feature type="non-terminal residue" evidence="1">
    <location>
        <position position="425"/>
    </location>
</feature>
<name>A0A9N9ECB9_9GLOM</name>
<feature type="non-terminal residue" evidence="1">
    <location>
        <position position="1"/>
    </location>
</feature>
<accession>A0A9N9ECB9</accession>
<organism evidence="1 2">
    <name type="scientific">Paraglomus brasilianum</name>
    <dbReference type="NCBI Taxonomy" id="144538"/>
    <lineage>
        <taxon>Eukaryota</taxon>
        <taxon>Fungi</taxon>
        <taxon>Fungi incertae sedis</taxon>
        <taxon>Mucoromycota</taxon>
        <taxon>Glomeromycotina</taxon>
        <taxon>Glomeromycetes</taxon>
        <taxon>Paraglomerales</taxon>
        <taxon>Paraglomeraceae</taxon>
        <taxon>Paraglomus</taxon>
    </lineage>
</organism>
<proteinExistence type="predicted"/>
<dbReference type="EMBL" id="CAJVPI010004603">
    <property type="protein sequence ID" value="CAG8668925.1"/>
    <property type="molecule type" value="Genomic_DNA"/>
</dbReference>
<reference evidence="1" key="1">
    <citation type="submission" date="2021-06" db="EMBL/GenBank/DDBJ databases">
        <authorList>
            <person name="Kallberg Y."/>
            <person name="Tangrot J."/>
            <person name="Rosling A."/>
        </authorList>
    </citation>
    <scope>NUCLEOTIDE SEQUENCE</scope>
    <source>
        <strain evidence="1">BR232B</strain>
    </source>
</reference>